<dbReference type="InterPro" id="IPR052250">
    <property type="entry name" value="PDI_TMX3"/>
</dbReference>
<reference evidence="9" key="1">
    <citation type="submission" date="2022-10" db="EMBL/GenBank/DDBJ databases">
        <title>Novel sulphate-reducing endosymbionts in the free-living metamonad Anaeramoeba.</title>
        <authorList>
            <person name="Jerlstrom-Hultqvist J."/>
            <person name="Cepicka I."/>
            <person name="Gallot-Lavallee L."/>
            <person name="Salas-Leiva D."/>
            <person name="Curtis B.A."/>
            <person name="Zahonova K."/>
            <person name="Pipaliya S."/>
            <person name="Dacks J."/>
            <person name="Roger A.J."/>
        </authorList>
    </citation>
    <scope>NUCLEOTIDE SEQUENCE</scope>
    <source>
        <strain evidence="9">BMAN</strain>
    </source>
</reference>
<dbReference type="GO" id="GO:0005789">
    <property type="term" value="C:endoplasmic reticulum membrane"/>
    <property type="evidence" value="ECO:0007669"/>
    <property type="project" value="UniProtKB-SubCell"/>
</dbReference>
<comment type="function">
    <text evidence="5">Probable disulfide isomerase, which participates in the folding of proteins containing disulfide bonds. May act as a dithiol oxidase. Acts as a regulator of endoplasmic reticulum-mitochondria contact sites via its ability to regulate redox signals.</text>
</comment>
<evidence type="ECO:0000259" key="8">
    <source>
        <dbReference type="PROSITE" id="PS51352"/>
    </source>
</evidence>
<evidence type="ECO:0000256" key="6">
    <source>
        <dbReference type="SAM" id="Phobius"/>
    </source>
</evidence>
<dbReference type="AlphaFoldDB" id="A0A9Q0LIF8"/>
<organism evidence="9 10">
    <name type="scientific">Anaeramoeba ignava</name>
    <name type="common">Anaerobic marine amoeba</name>
    <dbReference type="NCBI Taxonomy" id="1746090"/>
    <lineage>
        <taxon>Eukaryota</taxon>
        <taxon>Metamonada</taxon>
        <taxon>Anaeramoebidae</taxon>
        <taxon>Anaeramoeba</taxon>
    </lineage>
</organism>
<dbReference type="CDD" id="cd02982">
    <property type="entry name" value="PDI_b'_family"/>
    <property type="match status" value="1"/>
</dbReference>
<gene>
    <name evidence="9" type="ORF">M0811_09223</name>
</gene>
<protein>
    <submittedName>
        <fullName evidence="9">Protein disulfide-isomerase tmx3</fullName>
    </submittedName>
</protein>
<dbReference type="OrthoDB" id="427280at2759"/>
<keyword evidence="10" id="KW-1185">Reference proteome</keyword>
<keyword evidence="7" id="KW-0732">Signal</keyword>
<feature type="chain" id="PRO_5040425070" evidence="7">
    <location>
        <begin position="21"/>
        <end position="416"/>
    </location>
</feature>
<keyword evidence="4 6" id="KW-0472">Membrane</keyword>
<dbReference type="Pfam" id="PF00085">
    <property type="entry name" value="Thioredoxin"/>
    <property type="match status" value="1"/>
</dbReference>
<evidence type="ECO:0000256" key="3">
    <source>
        <dbReference type="ARBA" id="ARBA00022989"/>
    </source>
</evidence>
<dbReference type="EMBL" id="JAPDFW010000078">
    <property type="protein sequence ID" value="KAJ5073009.1"/>
    <property type="molecule type" value="Genomic_DNA"/>
</dbReference>
<evidence type="ECO:0000256" key="1">
    <source>
        <dbReference type="ARBA" id="ARBA00004389"/>
    </source>
</evidence>
<evidence type="ECO:0000256" key="2">
    <source>
        <dbReference type="ARBA" id="ARBA00022692"/>
    </source>
</evidence>
<dbReference type="PROSITE" id="PS51352">
    <property type="entry name" value="THIOREDOXIN_2"/>
    <property type="match status" value="1"/>
</dbReference>
<keyword evidence="3 6" id="KW-1133">Transmembrane helix</keyword>
<dbReference type="OMA" id="FRENFTF"/>
<name>A0A9Q0LIF8_ANAIG</name>
<keyword evidence="2 6" id="KW-0812">Transmembrane</keyword>
<evidence type="ECO:0000313" key="9">
    <source>
        <dbReference type="EMBL" id="KAJ5073009.1"/>
    </source>
</evidence>
<sequence>MKKLFLIFVILNLILISTKEKEIIDLTNKPFSEIVYENNSLWFVKFFAPWCPHCQKLKPIFEELAQKFENHKILFGEVNCQNNSKLCHENDIEGFPTLILYNDGASFKFSEERTIDNMKDFVKHMTQSPIQMISNLNTLQHDLSPNYSTFLLVSTPETKNKKYHKIFSKFSNQYRKKAKFIILELDDPKNSKLYQDSLLGQKIHKRIEKSESFPLLLSFIDRNTIEIFDEKFDENLDWQKISEFIDRYSLPLMPELNSRTEEIILNSGNPTALAIVDVQESSSKAYLKNLKKFSREFRENFTFCWLNGIEWEDYAEQFGIHRKDFPALIVLDPKKGAYYKPLLERENKDIQSYLNEILNGKINSQTVSFLKGMGKGRKMKLLVILLGSVIMGIGYIFSFGVCRGKKRKIDTNKKDN</sequence>
<dbReference type="PANTHER" id="PTHR46426">
    <property type="entry name" value="PROTEIN DISULFIDE-ISOMERASE TMX3"/>
    <property type="match status" value="1"/>
</dbReference>
<dbReference type="PROSITE" id="PS00194">
    <property type="entry name" value="THIOREDOXIN_1"/>
    <property type="match status" value="1"/>
</dbReference>
<feature type="transmembrane region" description="Helical" evidence="6">
    <location>
        <begin position="381"/>
        <end position="402"/>
    </location>
</feature>
<dbReference type="PANTHER" id="PTHR46426:SF1">
    <property type="entry name" value="PROTEIN DISULFIDE-ISOMERASE TMX3"/>
    <property type="match status" value="1"/>
</dbReference>
<evidence type="ECO:0000313" key="10">
    <source>
        <dbReference type="Proteomes" id="UP001149090"/>
    </source>
</evidence>
<evidence type="ECO:0000256" key="7">
    <source>
        <dbReference type="SAM" id="SignalP"/>
    </source>
</evidence>
<dbReference type="SUPFAM" id="SSF52833">
    <property type="entry name" value="Thioredoxin-like"/>
    <property type="match status" value="2"/>
</dbReference>
<comment type="caution">
    <text evidence="9">The sequence shown here is derived from an EMBL/GenBank/DDBJ whole genome shotgun (WGS) entry which is preliminary data.</text>
</comment>
<dbReference type="InterPro" id="IPR013766">
    <property type="entry name" value="Thioredoxin_domain"/>
</dbReference>
<dbReference type="InterPro" id="IPR017937">
    <property type="entry name" value="Thioredoxin_CS"/>
</dbReference>
<comment type="subcellular location">
    <subcellularLocation>
        <location evidence="1">Endoplasmic reticulum membrane</location>
        <topology evidence="1">Single-pass membrane protein</topology>
    </subcellularLocation>
</comment>
<dbReference type="Pfam" id="PF13848">
    <property type="entry name" value="Thioredoxin_6"/>
    <property type="match status" value="1"/>
</dbReference>
<feature type="domain" description="Thioredoxin" evidence="8">
    <location>
        <begin position="12"/>
        <end position="127"/>
    </location>
</feature>
<accession>A0A9Q0LIF8</accession>
<dbReference type="Gene3D" id="3.40.30.10">
    <property type="entry name" value="Glutaredoxin"/>
    <property type="match status" value="2"/>
</dbReference>
<dbReference type="Proteomes" id="UP001149090">
    <property type="component" value="Unassembled WGS sequence"/>
</dbReference>
<proteinExistence type="predicted"/>
<evidence type="ECO:0000256" key="5">
    <source>
        <dbReference type="ARBA" id="ARBA00045246"/>
    </source>
</evidence>
<dbReference type="CDD" id="cd02961">
    <property type="entry name" value="PDI_a_family"/>
    <property type="match status" value="1"/>
</dbReference>
<evidence type="ECO:0000256" key="4">
    <source>
        <dbReference type="ARBA" id="ARBA00023136"/>
    </source>
</evidence>
<dbReference type="InterPro" id="IPR036249">
    <property type="entry name" value="Thioredoxin-like_sf"/>
</dbReference>
<feature type="signal peptide" evidence="7">
    <location>
        <begin position="1"/>
        <end position="20"/>
    </location>
</feature>